<keyword evidence="4" id="KW-1185">Reference proteome</keyword>
<accession>A0ABQ9NFC4</accession>
<comment type="caution">
    <text evidence="3">The sequence shown here is derived from an EMBL/GenBank/DDBJ whole genome shotgun (WGS) entry which is preliminary data.</text>
</comment>
<evidence type="ECO:0000313" key="4">
    <source>
        <dbReference type="Proteomes" id="UP001172684"/>
    </source>
</evidence>
<name>A0ABQ9NFC4_9PEZI</name>
<feature type="transmembrane region" description="Helical" evidence="1">
    <location>
        <begin position="160"/>
        <end position="182"/>
    </location>
</feature>
<dbReference type="EMBL" id="JAPDRL010000166">
    <property type="protein sequence ID" value="KAJ9655505.1"/>
    <property type="molecule type" value="Genomic_DNA"/>
</dbReference>
<evidence type="ECO:0000259" key="2">
    <source>
        <dbReference type="Pfam" id="PF09990"/>
    </source>
</evidence>
<dbReference type="InterPro" id="IPR019251">
    <property type="entry name" value="DUF2231_TM"/>
</dbReference>
<feature type="transmembrane region" description="Helical" evidence="1">
    <location>
        <begin position="126"/>
        <end position="145"/>
    </location>
</feature>
<sequence>MSTSTSVVRAVGLGEIDGNSHPVHPATVHYPVAFLSTAYALDTLYGLATSPRFSSSFQRLTPHLAQISRVSHYSNIAGILTALPSAATGTVELWYMLKGNGIWERITKESDGKEVYSGMNPKARHGIAHGLLNNAALGISLYNWWTRRKRPDYLPKRANIVLSAIALPGLAFSAYLGGALIYKYGVGVMRMGEAAQIKQDLARDEVKSREGWTVHKVRTGQ</sequence>
<dbReference type="Proteomes" id="UP001172684">
    <property type="component" value="Unassembled WGS sequence"/>
</dbReference>
<dbReference type="Pfam" id="PF09990">
    <property type="entry name" value="DUF2231"/>
    <property type="match status" value="1"/>
</dbReference>
<reference evidence="3" key="1">
    <citation type="submission" date="2022-10" db="EMBL/GenBank/DDBJ databases">
        <title>Culturing micro-colonial fungi from biological soil crusts in the Mojave desert and describing Neophaeococcomyces mojavensis, and introducing the new genera and species Taxawa tesnikishii.</title>
        <authorList>
            <person name="Kurbessoian T."/>
            <person name="Stajich J.E."/>
        </authorList>
    </citation>
    <scope>NUCLEOTIDE SEQUENCE</scope>
    <source>
        <strain evidence="3">TK_1</strain>
    </source>
</reference>
<evidence type="ECO:0000256" key="1">
    <source>
        <dbReference type="SAM" id="Phobius"/>
    </source>
</evidence>
<keyword evidence="1" id="KW-0812">Transmembrane</keyword>
<organism evidence="3 4">
    <name type="scientific">Coniosporium apollinis</name>
    <dbReference type="NCBI Taxonomy" id="61459"/>
    <lineage>
        <taxon>Eukaryota</taxon>
        <taxon>Fungi</taxon>
        <taxon>Dikarya</taxon>
        <taxon>Ascomycota</taxon>
        <taxon>Pezizomycotina</taxon>
        <taxon>Dothideomycetes</taxon>
        <taxon>Dothideomycetes incertae sedis</taxon>
        <taxon>Coniosporium</taxon>
    </lineage>
</organism>
<keyword evidence="1" id="KW-0472">Membrane</keyword>
<feature type="domain" description="DUF2231" evidence="2">
    <location>
        <begin position="21"/>
        <end position="189"/>
    </location>
</feature>
<protein>
    <recommendedName>
        <fullName evidence="2">DUF2231 domain-containing protein</fullName>
    </recommendedName>
</protein>
<gene>
    <name evidence="3" type="ORF">H2201_008790</name>
</gene>
<proteinExistence type="predicted"/>
<keyword evidence="1" id="KW-1133">Transmembrane helix</keyword>
<evidence type="ECO:0000313" key="3">
    <source>
        <dbReference type="EMBL" id="KAJ9655505.1"/>
    </source>
</evidence>